<dbReference type="Pfam" id="PF13087">
    <property type="entry name" value="AAA_12"/>
    <property type="match status" value="1"/>
</dbReference>
<feature type="region of interest" description="Disordered" evidence="1">
    <location>
        <begin position="1010"/>
        <end position="1035"/>
    </location>
</feature>
<dbReference type="Proteomes" id="UP000807306">
    <property type="component" value="Unassembled WGS sequence"/>
</dbReference>
<feature type="region of interest" description="Disordered" evidence="1">
    <location>
        <begin position="912"/>
        <end position="972"/>
    </location>
</feature>
<feature type="domain" description="DNA2/NAM7 helicase helicase" evidence="2">
    <location>
        <begin position="419"/>
        <end position="674"/>
    </location>
</feature>
<protein>
    <submittedName>
        <fullName evidence="4">P-loop containing nucleoside triphosphate hydrolase protein</fullName>
    </submittedName>
</protein>
<evidence type="ECO:0000313" key="5">
    <source>
        <dbReference type="Proteomes" id="UP000807306"/>
    </source>
</evidence>
<dbReference type="Gene3D" id="3.40.50.300">
    <property type="entry name" value="P-loop containing nucleotide triphosphate hydrolases"/>
    <property type="match status" value="2"/>
</dbReference>
<feature type="domain" description="DNA2/NAM7 helicase-like C-terminal" evidence="3">
    <location>
        <begin position="681"/>
        <end position="903"/>
    </location>
</feature>
<sequence>MAHIYQRSLPNLSRNAAIALEKIVAAKSERRAAIARRQFSNAPGLDLRSFCSGRSHCAHVVGSRRSFSSRPIAQQFSSTHPGPEEEEWAEAAFKQHPGDYLDGFSHEHIPRHSNHLHSDYSSRRYDWRQKSVSRMSQKERQREKDAKSGFIRKRPDPPDMDVGDPYHVAVRDYKEKFYALLEHEEEEDAAALRNRLSTWSVQRLEREGYCLTGVSAYWLAATRYGRPVASFTLGPGEVIPDNKLENGSQILLSRVDPLAENPEKGSILARTESHLHICFPEKFSLQGQWRLDLGRPNLTYERMRTAVSSFAYNPKQIELVSDDKIEYALAGTTLRDVLLKRWMPSHSHVDAPVEVEECALLPTASGAAPQVNLAVMRNQEDLVFDDMGAFKDDQRIVSWVKRYMRRDPIVIDGDPKLPLNESQVRAMAAMIGRKISLIQGPPGTGKTKTIIETVKLLKAHFQVSQPLLVCTYTNVAVDNLVEGFARFGVKPLRVGFAGNIRESLRPHSLEFKRQEHPMYPDLVQLEKDLEKLTKEKFELKTVWMKLLGDLKNKKEETLAVEGGKKRRRSSKELKAENMLKALDGMKARESGMERKMYAMQQQILKDVIGDADVICTTCITAACAALNVVDFPVVFLDEASMSTEPASLIPIMKGSQHVALIGDHKQLPPVIISKEAKEGGLNVSLFERLTEEGHVHSSMLNTQYRMHPEISHFPALEFYDLALMDGTVDAGGNALAGLEPPESKHLSLPRRTQKSDKKTRPSVIFLDHGGNESMKGRSRVNVTEAHLVASVVEDLLLANPTLKGDDIGIIAPYAAQIQLLTRYFNHDPHYKDRFESVLGSQRAMQLPKVEIKTVDGFEGREKEVIIFSTVRNNEDGNIGFLADKKRLNVGLTRAKRGLFVLGSIRTLKSGRPMGEATPGYRISSADDDELETGSPLATEVKAVRKRKSPKSTAPSRAASETTPKLTKNSRGNESWQRYAQFMLDRNLVISLSGSKLDHALYGHLDALRKSPTDRRTESEATWIEDNAQRRTKLAN</sequence>
<dbReference type="Pfam" id="PF13086">
    <property type="entry name" value="AAA_11"/>
    <property type="match status" value="1"/>
</dbReference>
<gene>
    <name evidence="4" type="ORF">CPB83DRAFT_505302</name>
</gene>
<accession>A0A9P6EBH9</accession>
<dbReference type="EMBL" id="MU157876">
    <property type="protein sequence ID" value="KAF9526041.1"/>
    <property type="molecule type" value="Genomic_DNA"/>
</dbReference>
<keyword evidence="4" id="KW-0378">Hydrolase</keyword>
<feature type="region of interest" description="Disordered" evidence="1">
    <location>
        <begin position="131"/>
        <end position="164"/>
    </location>
</feature>
<dbReference type="InterPro" id="IPR047187">
    <property type="entry name" value="SF1_C_Upf1"/>
</dbReference>
<dbReference type="InterPro" id="IPR041677">
    <property type="entry name" value="DNA2/NAM7_AAA_11"/>
</dbReference>
<evidence type="ECO:0000256" key="1">
    <source>
        <dbReference type="SAM" id="MobiDB-lite"/>
    </source>
</evidence>
<proteinExistence type="predicted"/>
<dbReference type="InterPro" id="IPR041679">
    <property type="entry name" value="DNA2/NAM7-like_C"/>
</dbReference>
<evidence type="ECO:0000259" key="2">
    <source>
        <dbReference type="Pfam" id="PF13086"/>
    </source>
</evidence>
<name>A0A9P6EBH9_9AGAR</name>
<dbReference type="GO" id="GO:0004386">
    <property type="term" value="F:helicase activity"/>
    <property type="evidence" value="ECO:0007669"/>
    <property type="project" value="InterPro"/>
</dbReference>
<dbReference type="GO" id="GO:0016787">
    <property type="term" value="F:hydrolase activity"/>
    <property type="evidence" value="ECO:0007669"/>
    <property type="project" value="UniProtKB-KW"/>
</dbReference>
<dbReference type="PANTHER" id="PTHR10887:SF495">
    <property type="entry name" value="HELICASE SENATAXIN ISOFORM X1-RELATED"/>
    <property type="match status" value="1"/>
</dbReference>
<keyword evidence="5" id="KW-1185">Reference proteome</keyword>
<comment type="caution">
    <text evidence="4">The sequence shown here is derived from an EMBL/GenBank/DDBJ whole genome shotgun (WGS) entry which is preliminary data.</text>
</comment>
<feature type="compositionally biased region" description="Basic and acidic residues" evidence="1">
    <location>
        <begin position="136"/>
        <end position="157"/>
    </location>
</feature>
<dbReference type="InterPro" id="IPR045055">
    <property type="entry name" value="DNA2/NAM7-like"/>
</dbReference>
<dbReference type="PANTHER" id="PTHR10887">
    <property type="entry name" value="DNA2/NAM7 HELICASE FAMILY"/>
    <property type="match status" value="1"/>
</dbReference>
<feature type="region of interest" description="Disordered" evidence="1">
    <location>
        <begin position="737"/>
        <end position="768"/>
    </location>
</feature>
<dbReference type="CDD" id="cd18808">
    <property type="entry name" value="SF1_C_Upf1"/>
    <property type="match status" value="1"/>
</dbReference>
<feature type="compositionally biased region" description="Polar residues" evidence="1">
    <location>
        <begin position="950"/>
        <end position="972"/>
    </location>
</feature>
<dbReference type="OrthoDB" id="6513042at2759"/>
<organism evidence="4 5">
    <name type="scientific">Crepidotus variabilis</name>
    <dbReference type="NCBI Taxonomy" id="179855"/>
    <lineage>
        <taxon>Eukaryota</taxon>
        <taxon>Fungi</taxon>
        <taxon>Dikarya</taxon>
        <taxon>Basidiomycota</taxon>
        <taxon>Agaricomycotina</taxon>
        <taxon>Agaricomycetes</taxon>
        <taxon>Agaricomycetidae</taxon>
        <taxon>Agaricales</taxon>
        <taxon>Agaricineae</taxon>
        <taxon>Crepidotaceae</taxon>
        <taxon>Crepidotus</taxon>
    </lineage>
</organism>
<dbReference type="AlphaFoldDB" id="A0A9P6EBH9"/>
<dbReference type="InterPro" id="IPR027417">
    <property type="entry name" value="P-loop_NTPase"/>
</dbReference>
<dbReference type="SUPFAM" id="SSF52540">
    <property type="entry name" value="P-loop containing nucleoside triphosphate hydrolases"/>
    <property type="match status" value="1"/>
</dbReference>
<evidence type="ECO:0000313" key="4">
    <source>
        <dbReference type="EMBL" id="KAF9526041.1"/>
    </source>
</evidence>
<evidence type="ECO:0000259" key="3">
    <source>
        <dbReference type="Pfam" id="PF13087"/>
    </source>
</evidence>
<reference evidence="4" key="1">
    <citation type="submission" date="2020-11" db="EMBL/GenBank/DDBJ databases">
        <authorList>
            <consortium name="DOE Joint Genome Institute"/>
            <person name="Ahrendt S."/>
            <person name="Riley R."/>
            <person name="Andreopoulos W."/>
            <person name="Labutti K."/>
            <person name="Pangilinan J."/>
            <person name="Ruiz-Duenas F.J."/>
            <person name="Barrasa J.M."/>
            <person name="Sanchez-Garcia M."/>
            <person name="Camarero S."/>
            <person name="Miyauchi S."/>
            <person name="Serrano A."/>
            <person name="Linde D."/>
            <person name="Babiker R."/>
            <person name="Drula E."/>
            <person name="Ayuso-Fernandez I."/>
            <person name="Pacheco R."/>
            <person name="Padilla G."/>
            <person name="Ferreira P."/>
            <person name="Barriuso J."/>
            <person name="Kellner H."/>
            <person name="Castanera R."/>
            <person name="Alfaro M."/>
            <person name="Ramirez L."/>
            <person name="Pisabarro A.G."/>
            <person name="Kuo A."/>
            <person name="Tritt A."/>
            <person name="Lipzen A."/>
            <person name="He G."/>
            <person name="Yan M."/>
            <person name="Ng V."/>
            <person name="Cullen D."/>
            <person name="Martin F."/>
            <person name="Rosso M.-N."/>
            <person name="Henrissat B."/>
            <person name="Hibbett D."/>
            <person name="Martinez A.T."/>
            <person name="Grigoriev I.V."/>
        </authorList>
    </citation>
    <scope>NUCLEOTIDE SEQUENCE</scope>
    <source>
        <strain evidence="4">CBS 506.95</strain>
    </source>
</reference>